<feature type="transmembrane region" description="Helical" evidence="2">
    <location>
        <begin position="116"/>
        <end position="139"/>
    </location>
</feature>
<feature type="region of interest" description="Disordered" evidence="1">
    <location>
        <begin position="53"/>
        <end position="89"/>
    </location>
</feature>
<dbReference type="Proteomes" id="UP001152803">
    <property type="component" value="Unassembled WGS sequence"/>
</dbReference>
<gene>
    <name evidence="3" type="ORF">COCON_G00121240</name>
</gene>
<dbReference type="OrthoDB" id="9451445at2759"/>
<dbReference type="EMBL" id="JAFJMO010000008">
    <property type="protein sequence ID" value="KAJ8269517.1"/>
    <property type="molecule type" value="Genomic_DNA"/>
</dbReference>
<dbReference type="PANTHER" id="PTHR36526:SF1">
    <property type="entry name" value="TRANSMEMBRANE PROTEIN 154"/>
    <property type="match status" value="1"/>
</dbReference>
<dbReference type="PANTHER" id="PTHR36526">
    <property type="entry name" value="TRANSMEMBRANE PROTEIN 154"/>
    <property type="match status" value="1"/>
</dbReference>
<comment type="caution">
    <text evidence="3">The sequence shown here is derived from an EMBL/GenBank/DDBJ whole genome shotgun (WGS) entry which is preliminary data.</text>
</comment>
<organism evidence="3 4">
    <name type="scientific">Conger conger</name>
    <name type="common">Conger eel</name>
    <name type="synonym">Muraena conger</name>
    <dbReference type="NCBI Taxonomy" id="82655"/>
    <lineage>
        <taxon>Eukaryota</taxon>
        <taxon>Metazoa</taxon>
        <taxon>Chordata</taxon>
        <taxon>Craniata</taxon>
        <taxon>Vertebrata</taxon>
        <taxon>Euteleostomi</taxon>
        <taxon>Actinopterygii</taxon>
        <taxon>Neopterygii</taxon>
        <taxon>Teleostei</taxon>
        <taxon>Anguilliformes</taxon>
        <taxon>Congridae</taxon>
        <taxon>Conger</taxon>
    </lineage>
</organism>
<feature type="transmembrane region" description="Helical" evidence="2">
    <location>
        <begin position="29"/>
        <end position="50"/>
    </location>
</feature>
<dbReference type="InterPro" id="IPR053087">
    <property type="entry name" value="TMEM154-like"/>
</dbReference>
<evidence type="ECO:0000256" key="2">
    <source>
        <dbReference type="SAM" id="Phobius"/>
    </source>
</evidence>
<dbReference type="InterPro" id="IPR028064">
    <property type="entry name" value="TMEM154"/>
</dbReference>
<keyword evidence="2" id="KW-0472">Membrane</keyword>
<dbReference type="Pfam" id="PF15102">
    <property type="entry name" value="TMEM154"/>
    <property type="match status" value="1"/>
</dbReference>
<sequence length="206" mass="22116">MTAGEEIRALRHGACLYERGEGQRKNSEMTLLLFVGLLVAILAGRGTVFAQTTGESTLGHETPEGDNDDTESDDLDASNFESSGNGREGEDISQAVKLFNDTNDSYVHCGAGNCQLGIIILVIVVLLIAVAVALVIFLCQRRKKKTVPSEIKEEEALTTCDAGTAPTPMFDDDIPSVLELEMEDLQKLAVNTDMNSEVSNGTPIVP</sequence>
<reference evidence="3" key="1">
    <citation type="journal article" date="2023" name="Science">
        <title>Genome structures resolve the early diversification of teleost fishes.</title>
        <authorList>
            <person name="Parey E."/>
            <person name="Louis A."/>
            <person name="Montfort J."/>
            <person name="Bouchez O."/>
            <person name="Roques C."/>
            <person name="Iampietro C."/>
            <person name="Lluch J."/>
            <person name="Castinel A."/>
            <person name="Donnadieu C."/>
            <person name="Desvignes T."/>
            <person name="Floi Bucao C."/>
            <person name="Jouanno E."/>
            <person name="Wen M."/>
            <person name="Mejri S."/>
            <person name="Dirks R."/>
            <person name="Jansen H."/>
            <person name="Henkel C."/>
            <person name="Chen W.J."/>
            <person name="Zahm M."/>
            <person name="Cabau C."/>
            <person name="Klopp C."/>
            <person name="Thompson A.W."/>
            <person name="Robinson-Rechavi M."/>
            <person name="Braasch I."/>
            <person name="Lecointre G."/>
            <person name="Bobe J."/>
            <person name="Postlethwait J.H."/>
            <person name="Berthelot C."/>
            <person name="Roest Crollius H."/>
            <person name="Guiguen Y."/>
        </authorList>
    </citation>
    <scope>NUCLEOTIDE SEQUENCE</scope>
    <source>
        <strain evidence="3">Concon-B</strain>
    </source>
</reference>
<evidence type="ECO:0000256" key="1">
    <source>
        <dbReference type="SAM" id="MobiDB-lite"/>
    </source>
</evidence>
<keyword evidence="4" id="KW-1185">Reference proteome</keyword>
<protein>
    <submittedName>
        <fullName evidence="3">Uncharacterized protein</fullName>
    </submittedName>
</protein>
<evidence type="ECO:0000313" key="3">
    <source>
        <dbReference type="EMBL" id="KAJ8269517.1"/>
    </source>
</evidence>
<evidence type="ECO:0000313" key="4">
    <source>
        <dbReference type="Proteomes" id="UP001152803"/>
    </source>
</evidence>
<keyword evidence="2" id="KW-1133">Transmembrane helix</keyword>
<accession>A0A9Q1HYS9</accession>
<name>A0A9Q1HYS9_CONCO</name>
<feature type="compositionally biased region" description="Acidic residues" evidence="1">
    <location>
        <begin position="64"/>
        <end position="76"/>
    </location>
</feature>
<keyword evidence="2" id="KW-0812">Transmembrane</keyword>
<proteinExistence type="predicted"/>
<dbReference type="AlphaFoldDB" id="A0A9Q1HYS9"/>